<dbReference type="InterPro" id="IPR000798">
    <property type="entry name" value="Ez/rad/moesin-like"/>
</dbReference>
<dbReference type="PRINTS" id="PR00661">
    <property type="entry name" value="ERMFAMILY"/>
</dbReference>
<protein>
    <submittedName>
        <fullName evidence="8">Erythrocyte membrane protein band 4.1 like 1</fullName>
    </submittedName>
</protein>
<dbReference type="PANTHER" id="PTHR23280:SF24">
    <property type="entry name" value="BAND 4.1-LIKE PROTEIN 1"/>
    <property type="match status" value="1"/>
</dbReference>
<dbReference type="AlphaFoldDB" id="A0A8C9S291"/>
<keyword evidence="2" id="KW-0963">Cytoplasm</keyword>
<evidence type="ECO:0000256" key="6">
    <source>
        <dbReference type="SAM" id="MobiDB-lite"/>
    </source>
</evidence>
<dbReference type="FunFam" id="1.20.80.10:FF:000001">
    <property type="entry name" value="Erythrocyte membrane protein band 4.1"/>
    <property type="match status" value="1"/>
</dbReference>
<name>A0A8C9S291_SCLFO</name>
<dbReference type="GO" id="GO:0005886">
    <property type="term" value="C:plasma membrane"/>
    <property type="evidence" value="ECO:0007669"/>
    <property type="project" value="TreeGrafter"/>
</dbReference>
<evidence type="ECO:0000256" key="5">
    <source>
        <dbReference type="ARBA" id="ARBA00023212"/>
    </source>
</evidence>
<gene>
    <name evidence="8" type="primary">EPB41L1</name>
</gene>
<dbReference type="InterPro" id="IPR019748">
    <property type="entry name" value="FERM_central"/>
</dbReference>
<dbReference type="Pfam" id="PF04382">
    <property type="entry name" value="SAB"/>
    <property type="match status" value="1"/>
</dbReference>
<dbReference type="InterPro" id="IPR011993">
    <property type="entry name" value="PH-like_dom_sf"/>
</dbReference>
<dbReference type="Proteomes" id="UP000694397">
    <property type="component" value="Chromosome 22"/>
</dbReference>
<feature type="region of interest" description="Disordered" evidence="6">
    <location>
        <begin position="1"/>
        <end position="53"/>
    </location>
</feature>
<feature type="domain" description="FERM" evidence="7">
    <location>
        <begin position="53"/>
        <end position="334"/>
    </location>
</feature>
<dbReference type="InterPro" id="IPR035963">
    <property type="entry name" value="FERM_2"/>
</dbReference>
<evidence type="ECO:0000256" key="4">
    <source>
        <dbReference type="ARBA" id="ARBA00023203"/>
    </source>
</evidence>
<dbReference type="FunFam" id="2.30.29.30:FF:000001">
    <property type="entry name" value="Erythrocyte membrane protein band 4.1"/>
    <property type="match status" value="1"/>
</dbReference>
<dbReference type="InterPro" id="IPR018980">
    <property type="entry name" value="FERM_PH-like_C"/>
</dbReference>
<dbReference type="InterPro" id="IPR018979">
    <property type="entry name" value="FERM_N"/>
</dbReference>
<evidence type="ECO:0000256" key="3">
    <source>
        <dbReference type="ARBA" id="ARBA00022553"/>
    </source>
</evidence>
<dbReference type="PRINTS" id="PR00935">
    <property type="entry name" value="BAND41"/>
</dbReference>
<proteinExistence type="predicted"/>
<dbReference type="GO" id="GO:0005856">
    <property type="term" value="C:cytoskeleton"/>
    <property type="evidence" value="ECO:0007669"/>
    <property type="project" value="UniProtKB-SubCell"/>
</dbReference>
<dbReference type="CDD" id="cd13184">
    <property type="entry name" value="FERM_C_4_1_family"/>
    <property type="match status" value="1"/>
</dbReference>
<dbReference type="GeneTree" id="ENSGT00940000158442"/>
<dbReference type="SUPFAM" id="SSF50729">
    <property type="entry name" value="PH domain-like"/>
    <property type="match status" value="1"/>
</dbReference>
<dbReference type="Ensembl" id="ENSSFOT00015024533.2">
    <property type="protein sequence ID" value="ENSSFOP00015024268.2"/>
    <property type="gene ID" value="ENSSFOG00015015609.2"/>
</dbReference>
<dbReference type="Pfam" id="PF08736">
    <property type="entry name" value="FA"/>
    <property type="match status" value="1"/>
</dbReference>
<dbReference type="GO" id="GO:0030866">
    <property type="term" value="P:cortical actin cytoskeleton organization"/>
    <property type="evidence" value="ECO:0007669"/>
    <property type="project" value="InterPro"/>
</dbReference>
<dbReference type="SMART" id="SM01196">
    <property type="entry name" value="FERM_C"/>
    <property type="match status" value="1"/>
</dbReference>
<dbReference type="Gene3D" id="1.20.80.10">
    <property type="match status" value="1"/>
</dbReference>
<sequence length="738" mass="84143">RTGRQSITRHPKRDDVDTKLPDEHKEVDDTSEKTTPSKTPKSPQKSSKRPKTVPFKVTLLDTSEYEGGIEKHARGQQLLDMVCEHLNLLEKDYFGLTFSDADSQKNWLDPSKEIKKQMRTAPWHFAFAVKFYPPDPSQLTEDITRYYLCLQLRDDILSGRLPCSFVTHALLGSYAVQAELGDYDQDEHGADYVSDFRFAPNQTRELEERVMELHRNYRGMTPAEAEINFLENAKKLSMYGVDLHHAKDSEGIDIMLGVCANGLLIYRDRLRINRFAWPKILKISYKRSNFYIKIRPGEYEQFESTIGFKLPNHRAAKRLWKVCIEHHTFFRLVSPEPPPKGFLVMGSKFRYSGRTQAQTRQASALIDRPAPHFERSSSKRYLLSRSLDGGWYLCEPAPPFRSPFLSYGFLLDQESTPRHKQEFLDKSEDVLLKHQASINELKRALKEPNSKLMQREKRLSGTSPGGTPEKKAEPISTPAIHEEPLDEAQREPWERRPGSASEDDQERETLYMKETHLGIERKCSSITVSSTSSLEAEVDFTVITDLHTGVEEFSKGMSELGERDRVPEVGREDFEETSRFYSARLMAMQDKSPMDDMHSEEPMSHEVATSHVAKSFRKSDIKTEVQPNGSDVIPSAAETPEKVHNALVDGAFGTDSSCFCAVLQTVKGGYSETRIEKRIIITGDDDVDQDQALAIAIQEAKQQHPDMLVTKAVVVRETESSSEEKQMLHFNGSFYKSV</sequence>
<reference evidence="8 9" key="1">
    <citation type="submission" date="2019-04" db="EMBL/GenBank/DDBJ databases">
        <authorList>
            <consortium name="Wellcome Sanger Institute Data Sharing"/>
        </authorList>
    </citation>
    <scope>NUCLEOTIDE SEQUENCE [LARGE SCALE GENOMIC DNA]</scope>
</reference>
<feature type="compositionally biased region" description="Basic residues" evidence="6">
    <location>
        <begin position="1"/>
        <end position="11"/>
    </location>
</feature>
<organism evidence="8 9">
    <name type="scientific">Scleropages formosus</name>
    <name type="common">Asian bonytongue</name>
    <name type="synonym">Osteoglossum formosum</name>
    <dbReference type="NCBI Taxonomy" id="113540"/>
    <lineage>
        <taxon>Eukaryota</taxon>
        <taxon>Metazoa</taxon>
        <taxon>Chordata</taxon>
        <taxon>Craniata</taxon>
        <taxon>Vertebrata</taxon>
        <taxon>Euteleostomi</taxon>
        <taxon>Actinopterygii</taxon>
        <taxon>Neopterygii</taxon>
        <taxon>Teleostei</taxon>
        <taxon>Osteoglossocephala</taxon>
        <taxon>Osteoglossomorpha</taxon>
        <taxon>Osteoglossiformes</taxon>
        <taxon>Osteoglossidae</taxon>
        <taxon>Scleropages</taxon>
    </lineage>
</organism>
<dbReference type="GO" id="GO:0003779">
    <property type="term" value="F:actin binding"/>
    <property type="evidence" value="ECO:0007669"/>
    <property type="project" value="UniProtKB-KW"/>
</dbReference>
<dbReference type="Pfam" id="PF05902">
    <property type="entry name" value="4_1_CTD"/>
    <property type="match status" value="1"/>
</dbReference>
<dbReference type="SUPFAM" id="SSF54236">
    <property type="entry name" value="Ubiquitin-like"/>
    <property type="match status" value="1"/>
</dbReference>
<comment type="subcellular location">
    <subcellularLocation>
        <location evidence="1">Cytoplasm</location>
        <location evidence="1">Cytoskeleton</location>
    </subcellularLocation>
</comment>
<dbReference type="Gene3D" id="2.30.29.30">
    <property type="entry name" value="Pleckstrin-homology domain (PH domain)/Phosphotyrosine-binding domain (PTB)"/>
    <property type="match status" value="1"/>
</dbReference>
<feature type="compositionally biased region" description="Basic and acidic residues" evidence="6">
    <location>
        <begin position="442"/>
        <end position="459"/>
    </location>
</feature>
<evidence type="ECO:0000256" key="2">
    <source>
        <dbReference type="ARBA" id="ARBA00022490"/>
    </source>
</evidence>
<dbReference type="SMART" id="SM01195">
    <property type="entry name" value="FA"/>
    <property type="match status" value="1"/>
</dbReference>
<feature type="compositionally biased region" description="Low complexity" evidence="6">
    <location>
        <begin position="33"/>
        <end position="45"/>
    </location>
</feature>
<dbReference type="SMART" id="SM00295">
    <property type="entry name" value="B41"/>
    <property type="match status" value="1"/>
</dbReference>
<dbReference type="InterPro" id="IPR000299">
    <property type="entry name" value="FERM_domain"/>
</dbReference>
<dbReference type="InterPro" id="IPR019749">
    <property type="entry name" value="Band_41_domain"/>
</dbReference>
<dbReference type="GO" id="GO:0005198">
    <property type="term" value="F:structural molecule activity"/>
    <property type="evidence" value="ECO:0007669"/>
    <property type="project" value="InterPro"/>
</dbReference>
<feature type="compositionally biased region" description="Basic and acidic residues" evidence="6">
    <location>
        <begin position="12"/>
        <end position="32"/>
    </location>
</feature>
<reference evidence="8" key="2">
    <citation type="submission" date="2025-08" db="UniProtKB">
        <authorList>
            <consortium name="Ensembl"/>
        </authorList>
    </citation>
    <scope>IDENTIFICATION</scope>
</reference>
<dbReference type="Pfam" id="PF09379">
    <property type="entry name" value="FERM_N"/>
    <property type="match status" value="1"/>
</dbReference>
<evidence type="ECO:0000259" key="7">
    <source>
        <dbReference type="PROSITE" id="PS50057"/>
    </source>
</evidence>
<dbReference type="PROSITE" id="PS00661">
    <property type="entry name" value="FERM_2"/>
    <property type="match status" value="1"/>
</dbReference>
<dbReference type="InterPro" id="IPR007477">
    <property type="entry name" value="SAB_dom"/>
</dbReference>
<keyword evidence="3" id="KW-0597">Phosphoprotein</keyword>
<dbReference type="InterPro" id="IPR014847">
    <property type="entry name" value="FA"/>
</dbReference>
<feature type="compositionally biased region" description="Basic and acidic residues" evidence="6">
    <location>
        <begin position="480"/>
        <end position="497"/>
    </location>
</feature>
<dbReference type="Pfam" id="PF09380">
    <property type="entry name" value="FERM_C"/>
    <property type="match status" value="1"/>
</dbReference>
<evidence type="ECO:0000256" key="1">
    <source>
        <dbReference type="ARBA" id="ARBA00004245"/>
    </source>
</evidence>
<dbReference type="CDD" id="cd14473">
    <property type="entry name" value="FERM_B-lobe"/>
    <property type="match status" value="1"/>
</dbReference>
<dbReference type="PROSITE" id="PS00660">
    <property type="entry name" value="FERM_1"/>
    <property type="match status" value="1"/>
</dbReference>
<reference evidence="8" key="3">
    <citation type="submission" date="2025-09" db="UniProtKB">
        <authorList>
            <consortium name="Ensembl"/>
        </authorList>
    </citation>
    <scope>IDENTIFICATION</scope>
</reference>
<dbReference type="PIRSF" id="PIRSF002304">
    <property type="entry name" value="Membrane_skeletal_4_1"/>
    <property type="match status" value="1"/>
</dbReference>
<dbReference type="SUPFAM" id="SSF47031">
    <property type="entry name" value="Second domain of FERM"/>
    <property type="match status" value="1"/>
</dbReference>
<dbReference type="PANTHER" id="PTHR23280">
    <property type="entry name" value="4.1 G PROTEIN"/>
    <property type="match status" value="1"/>
</dbReference>
<evidence type="ECO:0000313" key="8">
    <source>
        <dbReference type="Ensembl" id="ENSSFOP00015024268.2"/>
    </source>
</evidence>
<keyword evidence="9" id="KW-1185">Reference proteome</keyword>
<evidence type="ECO:0000313" key="9">
    <source>
        <dbReference type="Proteomes" id="UP000694397"/>
    </source>
</evidence>
<dbReference type="InterPro" id="IPR019747">
    <property type="entry name" value="FERM_CS"/>
</dbReference>
<keyword evidence="5" id="KW-0206">Cytoskeleton</keyword>
<dbReference type="PROSITE" id="PS50057">
    <property type="entry name" value="FERM_3"/>
    <property type="match status" value="1"/>
</dbReference>
<accession>A0A8C9S291</accession>
<dbReference type="Pfam" id="PF00373">
    <property type="entry name" value="FERM_M"/>
    <property type="match status" value="1"/>
</dbReference>
<dbReference type="OrthoDB" id="6589456at2759"/>
<dbReference type="Gene3D" id="3.10.20.90">
    <property type="entry name" value="Phosphatidylinositol 3-kinase Catalytic Subunit, Chain A, domain 1"/>
    <property type="match status" value="1"/>
</dbReference>
<keyword evidence="4" id="KW-0009">Actin-binding</keyword>
<dbReference type="InterPro" id="IPR029071">
    <property type="entry name" value="Ubiquitin-like_domsf"/>
</dbReference>
<dbReference type="GO" id="GO:0031032">
    <property type="term" value="P:actomyosin structure organization"/>
    <property type="evidence" value="ECO:0007669"/>
    <property type="project" value="TreeGrafter"/>
</dbReference>
<dbReference type="FunFam" id="3.10.20.90:FF:000002">
    <property type="entry name" value="Erythrocyte protein band 4.1-like 3"/>
    <property type="match status" value="1"/>
</dbReference>
<dbReference type="InterPro" id="IPR008379">
    <property type="entry name" value="Band_4.1_C"/>
</dbReference>
<dbReference type="InterPro" id="IPR014352">
    <property type="entry name" value="FERM/acyl-CoA-bd_prot_sf"/>
</dbReference>
<feature type="region of interest" description="Disordered" evidence="6">
    <location>
        <begin position="442"/>
        <end position="507"/>
    </location>
</feature>